<accession>A0A8J2PAU7</accession>
<dbReference type="EMBL" id="CAJVCH010236559">
    <property type="protein sequence ID" value="CAG7732737.1"/>
    <property type="molecule type" value="Genomic_DNA"/>
</dbReference>
<protein>
    <submittedName>
        <fullName evidence="1">Uncharacterized protein</fullName>
    </submittedName>
</protein>
<organism evidence="1 2">
    <name type="scientific">Allacma fusca</name>
    <dbReference type="NCBI Taxonomy" id="39272"/>
    <lineage>
        <taxon>Eukaryota</taxon>
        <taxon>Metazoa</taxon>
        <taxon>Ecdysozoa</taxon>
        <taxon>Arthropoda</taxon>
        <taxon>Hexapoda</taxon>
        <taxon>Collembola</taxon>
        <taxon>Symphypleona</taxon>
        <taxon>Sminthuridae</taxon>
        <taxon>Allacma</taxon>
    </lineage>
</organism>
<dbReference type="AlphaFoldDB" id="A0A8J2PAU7"/>
<proteinExistence type="predicted"/>
<reference evidence="1" key="1">
    <citation type="submission" date="2021-06" db="EMBL/GenBank/DDBJ databases">
        <authorList>
            <person name="Hodson N. C."/>
            <person name="Mongue J. A."/>
            <person name="Jaron S. K."/>
        </authorList>
    </citation>
    <scope>NUCLEOTIDE SEQUENCE</scope>
</reference>
<sequence>EPVLWNPTSLKSYNWETPRNCLYVCIRIVLNTPTNTQEEPKCDGVME</sequence>
<feature type="non-terminal residue" evidence="1">
    <location>
        <position position="1"/>
    </location>
</feature>
<evidence type="ECO:0000313" key="1">
    <source>
        <dbReference type="EMBL" id="CAG7732737.1"/>
    </source>
</evidence>
<comment type="caution">
    <text evidence="1">The sequence shown here is derived from an EMBL/GenBank/DDBJ whole genome shotgun (WGS) entry which is preliminary data.</text>
</comment>
<dbReference type="Proteomes" id="UP000708208">
    <property type="component" value="Unassembled WGS sequence"/>
</dbReference>
<name>A0A8J2PAU7_9HEXA</name>
<evidence type="ECO:0000313" key="2">
    <source>
        <dbReference type="Proteomes" id="UP000708208"/>
    </source>
</evidence>
<gene>
    <name evidence="1" type="ORF">AFUS01_LOCUS21230</name>
</gene>
<keyword evidence="2" id="KW-1185">Reference proteome</keyword>